<dbReference type="Proteomes" id="UP001367508">
    <property type="component" value="Unassembled WGS sequence"/>
</dbReference>
<evidence type="ECO:0000256" key="1">
    <source>
        <dbReference type="SAM" id="MobiDB-lite"/>
    </source>
</evidence>
<gene>
    <name evidence="2" type="ORF">VNO77_13018</name>
</gene>
<comment type="caution">
    <text evidence="2">The sequence shown here is derived from an EMBL/GenBank/DDBJ whole genome shotgun (WGS) entry which is preliminary data.</text>
</comment>
<feature type="region of interest" description="Disordered" evidence="1">
    <location>
        <begin position="22"/>
        <end position="47"/>
    </location>
</feature>
<evidence type="ECO:0000313" key="2">
    <source>
        <dbReference type="EMBL" id="KAK7343908.1"/>
    </source>
</evidence>
<evidence type="ECO:0000313" key="3">
    <source>
        <dbReference type="Proteomes" id="UP001367508"/>
    </source>
</evidence>
<organism evidence="2 3">
    <name type="scientific">Canavalia gladiata</name>
    <name type="common">Sword bean</name>
    <name type="synonym">Dolichos gladiatus</name>
    <dbReference type="NCBI Taxonomy" id="3824"/>
    <lineage>
        <taxon>Eukaryota</taxon>
        <taxon>Viridiplantae</taxon>
        <taxon>Streptophyta</taxon>
        <taxon>Embryophyta</taxon>
        <taxon>Tracheophyta</taxon>
        <taxon>Spermatophyta</taxon>
        <taxon>Magnoliopsida</taxon>
        <taxon>eudicotyledons</taxon>
        <taxon>Gunneridae</taxon>
        <taxon>Pentapetalae</taxon>
        <taxon>rosids</taxon>
        <taxon>fabids</taxon>
        <taxon>Fabales</taxon>
        <taxon>Fabaceae</taxon>
        <taxon>Papilionoideae</taxon>
        <taxon>50 kb inversion clade</taxon>
        <taxon>NPAAA clade</taxon>
        <taxon>indigoferoid/millettioid clade</taxon>
        <taxon>Phaseoleae</taxon>
        <taxon>Canavalia</taxon>
    </lineage>
</organism>
<keyword evidence="3" id="KW-1185">Reference proteome</keyword>
<protein>
    <submittedName>
        <fullName evidence="2">Uncharacterized protein</fullName>
    </submittedName>
</protein>
<dbReference type="EMBL" id="JAYMYQ010000003">
    <property type="protein sequence ID" value="KAK7343908.1"/>
    <property type="molecule type" value="Genomic_DNA"/>
</dbReference>
<dbReference type="AlphaFoldDB" id="A0AAN9QUS3"/>
<name>A0AAN9QUS3_CANGL</name>
<accession>A0AAN9QUS3</accession>
<feature type="compositionally biased region" description="Basic and acidic residues" evidence="1">
    <location>
        <begin position="36"/>
        <end position="47"/>
    </location>
</feature>
<sequence>MKPHLVESFICCCKLAKVIDSPKDKVSEGSQVSSKRSGEKRLEKRGYCRREERKGKTKFVELTMHMDAHIMLKPLHSKGALIDKNKAETAVNGLIAIGDSKSDIDCVPAIKVCAFPCSEV</sequence>
<reference evidence="2 3" key="1">
    <citation type="submission" date="2024-01" db="EMBL/GenBank/DDBJ databases">
        <title>The genomes of 5 underutilized Papilionoideae crops provide insights into root nodulation and disease resistanc.</title>
        <authorList>
            <person name="Jiang F."/>
        </authorList>
    </citation>
    <scope>NUCLEOTIDE SEQUENCE [LARGE SCALE GENOMIC DNA]</scope>
    <source>
        <strain evidence="2">LVBAO_FW01</strain>
        <tissue evidence="2">Leaves</tissue>
    </source>
</reference>
<proteinExistence type="predicted"/>